<name>A0A396IHP8_MEDTR</name>
<dbReference type="Proteomes" id="UP000265566">
    <property type="component" value="Chromosome 4"/>
</dbReference>
<dbReference type="GO" id="GO:0020037">
    <property type="term" value="F:heme binding"/>
    <property type="evidence" value="ECO:0007669"/>
    <property type="project" value="InterPro"/>
</dbReference>
<dbReference type="EMBL" id="PSQE01000004">
    <property type="protein sequence ID" value="RHN63315.1"/>
    <property type="molecule type" value="Genomic_DNA"/>
</dbReference>
<organism evidence="1 2">
    <name type="scientific">Medicago truncatula</name>
    <name type="common">Barrel medic</name>
    <name type="synonym">Medicago tribuloides</name>
    <dbReference type="NCBI Taxonomy" id="3880"/>
    <lineage>
        <taxon>Eukaryota</taxon>
        <taxon>Viridiplantae</taxon>
        <taxon>Streptophyta</taxon>
        <taxon>Embryophyta</taxon>
        <taxon>Tracheophyta</taxon>
        <taxon>Spermatophyta</taxon>
        <taxon>Magnoliopsida</taxon>
        <taxon>eudicotyledons</taxon>
        <taxon>Gunneridae</taxon>
        <taxon>Pentapetalae</taxon>
        <taxon>rosids</taxon>
        <taxon>fabids</taxon>
        <taxon>Fabales</taxon>
        <taxon>Fabaceae</taxon>
        <taxon>Papilionoideae</taxon>
        <taxon>50 kb inversion clade</taxon>
        <taxon>NPAAA clade</taxon>
        <taxon>Hologalegina</taxon>
        <taxon>IRL clade</taxon>
        <taxon>Trifolieae</taxon>
        <taxon>Medicago</taxon>
    </lineage>
</organism>
<evidence type="ECO:0000313" key="2">
    <source>
        <dbReference type="Proteomes" id="UP000265566"/>
    </source>
</evidence>
<dbReference type="PANTHER" id="PTHR47951">
    <property type="entry name" value="OS08G0547900 PROTEIN"/>
    <property type="match status" value="1"/>
</dbReference>
<comment type="caution">
    <text evidence="1">The sequence shown here is derived from an EMBL/GenBank/DDBJ whole genome shotgun (WGS) entry which is preliminary data.</text>
</comment>
<dbReference type="InterPro" id="IPR036396">
    <property type="entry name" value="Cyt_P450_sf"/>
</dbReference>
<proteinExistence type="predicted"/>
<dbReference type="GO" id="GO:0005506">
    <property type="term" value="F:iron ion binding"/>
    <property type="evidence" value="ECO:0007669"/>
    <property type="project" value="InterPro"/>
</dbReference>
<dbReference type="Gramene" id="rna26001">
    <property type="protein sequence ID" value="RHN63315.1"/>
    <property type="gene ID" value="gene26001"/>
</dbReference>
<gene>
    <name evidence="1" type="ORF">MtrunA17_Chr4g0056971</name>
</gene>
<reference evidence="2" key="1">
    <citation type="journal article" date="2018" name="Nat. Plants">
        <title>Whole-genome landscape of Medicago truncatula symbiotic genes.</title>
        <authorList>
            <person name="Pecrix Y."/>
            <person name="Staton S.E."/>
            <person name="Sallet E."/>
            <person name="Lelandais-Briere C."/>
            <person name="Moreau S."/>
            <person name="Carrere S."/>
            <person name="Blein T."/>
            <person name="Jardinaud M.F."/>
            <person name="Latrasse D."/>
            <person name="Zouine M."/>
            <person name="Zahm M."/>
            <person name="Kreplak J."/>
            <person name="Mayjonade B."/>
            <person name="Satge C."/>
            <person name="Perez M."/>
            <person name="Cauet S."/>
            <person name="Marande W."/>
            <person name="Chantry-Darmon C."/>
            <person name="Lopez-Roques C."/>
            <person name="Bouchez O."/>
            <person name="Berard A."/>
            <person name="Debelle F."/>
            <person name="Munos S."/>
            <person name="Bendahmane A."/>
            <person name="Berges H."/>
            <person name="Niebel A."/>
            <person name="Buitink J."/>
            <person name="Frugier F."/>
            <person name="Benhamed M."/>
            <person name="Crespi M."/>
            <person name="Gouzy J."/>
            <person name="Gamas P."/>
        </authorList>
    </citation>
    <scope>NUCLEOTIDE SEQUENCE [LARGE SCALE GENOMIC DNA]</scope>
    <source>
        <strain evidence="2">cv. Jemalong A17</strain>
    </source>
</reference>
<accession>A0A396IHP8</accession>
<evidence type="ECO:0000313" key="1">
    <source>
        <dbReference type="EMBL" id="RHN63315.1"/>
    </source>
</evidence>
<sequence length="58" mass="6639">MSERTVLYFVATLVHLFDWTVPQGENMDVSEKFGIVLKKKTPLLAIPTTRLSNPDLYN</sequence>
<dbReference type="PANTHER" id="PTHR47951:SF3">
    <property type="entry name" value="CYTOCHROME P450, FAMILY 706, SUBFAMILY A, POLYPEPTIDE 4"/>
    <property type="match status" value="1"/>
</dbReference>
<dbReference type="EC" id="1.14.14.81" evidence="1"/>
<dbReference type="SUPFAM" id="SSF48264">
    <property type="entry name" value="Cytochrome P450"/>
    <property type="match status" value="1"/>
</dbReference>
<protein>
    <submittedName>
        <fullName evidence="1">Putative flavonoid 3',5'-hydroxylase</fullName>
        <ecNumber evidence="1">1.14.14.81</ecNumber>
    </submittedName>
</protein>
<keyword evidence="1" id="KW-0560">Oxidoreductase</keyword>
<dbReference type="AlphaFoldDB" id="A0A396IHP8"/>
<dbReference type="GO" id="GO:0033772">
    <property type="term" value="F:flavonoid 3',5'-hydroxylase activity"/>
    <property type="evidence" value="ECO:0007669"/>
    <property type="project" value="UniProtKB-EC"/>
</dbReference>